<feature type="region of interest" description="Disordered" evidence="1">
    <location>
        <begin position="1"/>
        <end position="51"/>
    </location>
</feature>
<name>A0A812H6P7_9DINO</name>
<dbReference type="AlphaFoldDB" id="A0A812H6P7"/>
<dbReference type="Proteomes" id="UP000604046">
    <property type="component" value="Unassembled WGS sequence"/>
</dbReference>
<evidence type="ECO:0000313" key="3">
    <source>
        <dbReference type="Proteomes" id="UP000604046"/>
    </source>
</evidence>
<comment type="caution">
    <text evidence="2">The sequence shown here is derived from an EMBL/GenBank/DDBJ whole genome shotgun (WGS) entry which is preliminary data.</text>
</comment>
<evidence type="ECO:0000313" key="2">
    <source>
        <dbReference type="EMBL" id="CAE6945300.1"/>
    </source>
</evidence>
<gene>
    <name evidence="2" type="ORF">SNAT2548_LOCUS1368</name>
</gene>
<protein>
    <submittedName>
        <fullName evidence="2">Uncharacterized protein</fullName>
    </submittedName>
</protein>
<organism evidence="2 3">
    <name type="scientific">Symbiodinium natans</name>
    <dbReference type="NCBI Taxonomy" id="878477"/>
    <lineage>
        <taxon>Eukaryota</taxon>
        <taxon>Sar</taxon>
        <taxon>Alveolata</taxon>
        <taxon>Dinophyceae</taxon>
        <taxon>Suessiales</taxon>
        <taxon>Symbiodiniaceae</taxon>
        <taxon>Symbiodinium</taxon>
    </lineage>
</organism>
<proteinExistence type="predicted"/>
<evidence type="ECO:0000256" key="1">
    <source>
        <dbReference type="SAM" id="MobiDB-lite"/>
    </source>
</evidence>
<feature type="compositionally biased region" description="Basic and acidic residues" evidence="1">
    <location>
        <begin position="1"/>
        <end position="37"/>
    </location>
</feature>
<sequence>MPEGRCGTEDLEPRPQRRSFAEGKALGEAEGRQKAASRDCQSPSASRGLEA</sequence>
<accession>A0A812H6P7</accession>
<reference evidence="2" key="1">
    <citation type="submission" date="2021-02" db="EMBL/GenBank/DDBJ databases">
        <authorList>
            <person name="Dougan E. K."/>
            <person name="Rhodes N."/>
            <person name="Thang M."/>
            <person name="Chan C."/>
        </authorList>
    </citation>
    <scope>NUCLEOTIDE SEQUENCE</scope>
</reference>
<keyword evidence="3" id="KW-1185">Reference proteome</keyword>
<dbReference type="EMBL" id="CAJNDS010000075">
    <property type="protein sequence ID" value="CAE6945300.1"/>
    <property type="molecule type" value="Genomic_DNA"/>
</dbReference>